<evidence type="ECO:0008006" key="4">
    <source>
        <dbReference type="Google" id="ProtNLM"/>
    </source>
</evidence>
<dbReference type="EMBL" id="CP015102">
    <property type="protein sequence ID" value="ASJ06429.1"/>
    <property type="molecule type" value="Genomic_DNA"/>
</dbReference>
<evidence type="ECO:0000313" key="3">
    <source>
        <dbReference type="Proteomes" id="UP000197418"/>
    </source>
</evidence>
<name>A0A218P6M7_9EURY</name>
<evidence type="ECO:0000256" key="1">
    <source>
        <dbReference type="SAM" id="Phobius"/>
    </source>
</evidence>
<dbReference type="KEGG" id="tpaf:A3L08_03320"/>
<keyword evidence="1" id="KW-0472">Membrane</keyword>
<keyword evidence="3" id="KW-1185">Reference proteome</keyword>
<sequence>MLSSATRRKGQVAIEVLFMTAIILTGIVILVPSYLDENRSSTLITYVKSSASSACSYLNSGVTADSQPYSILNPVIEKSNYTSRNFMVSSISSSESGDTITINIQVRYSGKVDLDNDNIAKAIQDFLVRDLLDHTNARMEGKTIYYGGKKVLINVNVVGA</sequence>
<gene>
    <name evidence="2" type="ORF">A3L08_03320</name>
</gene>
<evidence type="ECO:0000313" key="2">
    <source>
        <dbReference type="EMBL" id="ASJ06429.1"/>
    </source>
</evidence>
<keyword evidence="1" id="KW-0812">Transmembrane</keyword>
<dbReference type="AlphaFoldDB" id="A0A218P6M7"/>
<proteinExistence type="predicted"/>
<keyword evidence="1" id="KW-1133">Transmembrane helix</keyword>
<dbReference type="Proteomes" id="UP000197418">
    <property type="component" value="Chromosome"/>
</dbReference>
<feature type="transmembrane region" description="Helical" evidence="1">
    <location>
        <begin position="12"/>
        <end position="35"/>
    </location>
</feature>
<accession>A0A218P6M7</accession>
<reference evidence="2 3" key="1">
    <citation type="submission" date="2016-04" db="EMBL/GenBank/DDBJ databases">
        <title>Complete genome sequence of Thermococcus pacificus type strain P4.</title>
        <authorList>
            <person name="Oger P.M."/>
        </authorList>
    </citation>
    <scope>NUCLEOTIDE SEQUENCE [LARGE SCALE GENOMIC DNA]</scope>
    <source>
        <strain evidence="2 3">P-4</strain>
    </source>
</reference>
<organism evidence="2 3">
    <name type="scientific">Thermococcus pacificus</name>
    <dbReference type="NCBI Taxonomy" id="71998"/>
    <lineage>
        <taxon>Archaea</taxon>
        <taxon>Methanobacteriati</taxon>
        <taxon>Methanobacteriota</taxon>
        <taxon>Thermococci</taxon>
        <taxon>Thermococcales</taxon>
        <taxon>Thermococcaceae</taxon>
        <taxon>Thermococcus</taxon>
    </lineage>
</organism>
<protein>
    <recommendedName>
        <fullName evidence="4">Class III signal peptide-containing protein</fullName>
    </recommendedName>
</protein>
<dbReference type="OrthoDB" id="100210at2157"/>